<dbReference type="RefSeq" id="WP_166313127.1">
    <property type="nucleotide sequence ID" value="NZ_JAHRDV010000004.1"/>
</dbReference>
<name>A0A967BAZ2_9PROT</name>
<keyword evidence="1" id="KW-0812">Transmembrane</keyword>
<evidence type="ECO:0000313" key="2">
    <source>
        <dbReference type="EMBL" id="NHO52982.1"/>
    </source>
</evidence>
<reference evidence="2" key="1">
    <citation type="submission" date="2019-11" db="EMBL/GenBank/DDBJ databases">
        <title>Description of new Acetobacter species.</title>
        <authorList>
            <person name="Cleenwerck I."/>
            <person name="Sombolestani A.S."/>
        </authorList>
    </citation>
    <scope>NUCLEOTIDE SEQUENCE</scope>
    <source>
        <strain evidence="2">LMG 1626</strain>
    </source>
</reference>
<dbReference type="Proteomes" id="UP000597459">
    <property type="component" value="Unassembled WGS sequence"/>
</dbReference>
<sequence length="177" mass="20252">MSSTHPLAFMRLPYPLLTALDSRMYHFWLQPVHYIIRMLHILSSAAFFGIELLFVLAVAQNLDRHVLTSISRFMMRPLHWSFAVVMATGVLLFFYDPVRVGSRAYLTPKLLAIALALLSARLGHRAIFRPIVTSERSVLPSWSGVFCIASCVLWIAVFVFSCFNTEGVPKVYLRHYF</sequence>
<keyword evidence="1" id="KW-0472">Membrane</keyword>
<dbReference type="AlphaFoldDB" id="A0A967BAZ2"/>
<feature type="transmembrane region" description="Helical" evidence="1">
    <location>
        <begin position="140"/>
        <end position="163"/>
    </location>
</feature>
<protein>
    <submittedName>
        <fullName evidence="2">Uncharacterized protein</fullName>
    </submittedName>
</protein>
<dbReference type="EMBL" id="WOTH01000004">
    <property type="protein sequence ID" value="NHO52982.1"/>
    <property type="molecule type" value="Genomic_DNA"/>
</dbReference>
<keyword evidence="3" id="KW-1185">Reference proteome</keyword>
<feature type="transmembrane region" description="Helical" evidence="1">
    <location>
        <begin position="34"/>
        <end position="58"/>
    </location>
</feature>
<organism evidence="2 3">
    <name type="scientific">Acetobacter estunensis</name>
    <dbReference type="NCBI Taxonomy" id="104097"/>
    <lineage>
        <taxon>Bacteria</taxon>
        <taxon>Pseudomonadati</taxon>
        <taxon>Pseudomonadota</taxon>
        <taxon>Alphaproteobacteria</taxon>
        <taxon>Acetobacterales</taxon>
        <taxon>Acetobacteraceae</taxon>
        <taxon>Acetobacter</taxon>
    </lineage>
</organism>
<comment type="caution">
    <text evidence="2">The sequence shown here is derived from an EMBL/GenBank/DDBJ whole genome shotgun (WGS) entry which is preliminary data.</text>
</comment>
<feature type="transmembrane region" description="Helical" evidence="1">
    <location>
        <begin position="110"/>
        <end position="128"/>
    </location>
</feature>
<proteinExistence type="predicted"/>
<evidence type="ECO:0000256" key="1">
    <source>
        <dbReference type="SAM" id="Phobius"/>
    </source>
</evidence>
<gene>
    <name evidence="2" type="ORF">GOB87_03270</name>
</gene>
<evidence type="ECO:0000313" key="3">
    <source>
        <dbReference type="Proteomes" id="UP000597459"/>
    </source>
</evidence>
<feature type="transmembrane region" description="Helical" evidence="1">
    <location>
        <begin position="78"/>
        <end position="98"/>
    </location>
</feature>
<keyword evidence="1" id="KW-1133">Transmembrane helix</keyword>
<accession>A0A967BAZ2</accession>